<dbReference type="Proteomes" id="UP000464186">
    <property type="component" value="Chromosome"/>
</dbReference>
<keyword evidence="2" id="KW-1185">Reference proteome</keyword>
<name>A0A6P1NL43_9MICC</name>
<evidence type="ECO:0000313" key="1">
    <source>
        <dbReference type="EMBL" id="QHK19763.1"/>
    </source>
</evidence>
<gene>
    <name evidence="1" type="ORF">GU243_08505</name>
</gene>
<sequence>MNDSVMPAKKNRRVAPLALIAAAAGAGLLALTMTGTLSGFAASITNSANTAGSGTLVMQEQSTGTAPVTCTSNSGAGGVGTNTATCATINKFGGSTVLVPGNMVSTDITIKNIGTANAGTFALTPGAACTQSNNGAVNGTATDLCAKLKVVITAGGTSIFNGTAATLAGAPAISITPAPAAGVSVPVNIKVTLDAAADNTYQGLAASLPLTWAFAS</sequence>
<protein>
    <submittedName>
        <fullName evidence="1">Uncharacterized protein</fullName>
    </submittedName>
</protein>
<dbReference type="KEGG" id="psey:GU243_08505"/>
<accession>A0A6P1NL43</accession>
<organism evidence="1 2">
    <name type="scientific">Pseudarthrobacter psychrotolerans</name>
    <dbReference type="NCBI Taxonomy" id="2697569"/>
    <lineage>
        <taxon>Bacteria</taxon>
        <taxon>Bacillati</taxon>
        <taxon>Actinomycetota</taxon>
        <taxon>Actinomycetes</taxon>
        <taxon>Micrococcales</taxon>
        <taxon>Micrococcaceae</taxon>
        <taxon>Pseudarthrobacter</taxon>
    </lineage>
</organism>
<dbReference type="EMBL" id="CP047898">
    <property type="protein sequence ID" value="QHK19763.1"/>
    <property type="molecule type" value="Genomic_DNA"/>
</dbReference>
<dbReference type="AlphaFoldDB" id="A0A6P1NL43"/>
<proteinExistence type="predicted"/>
<reference evidence="1 2" key="1">
    <citation type="submission" date="2020-01" db="EMBL/GenBank/DDBJ databases">
        <title>Pseudarthrobacter psychrotolerans sp. nov., isolated from antarctic soil.</title>
        <authorList>
            <person name="Shin Y."/>
            <person name="Park W."/>
        </authorList>
    </citation>
    <scope>NUCLEOTIDE SEQUENCE [LARGE SCALE GENOMIC DNA]</scope>
    <source>
        <strain evidence="1 2">YJ56</strain>
    </source>
</reference>
<evidence type="ECO:0000313" key="2">
    <source>
        <dbReference type="Proteomes" id="UP000464186"/>
    </source>
</evidence>